<feature type="domain" description="Metallo-beta-lactamase" evidence="3">
    <location>
        <begin position="18"/>
        <end position="192"/>
    </location>
</feature>
<comment type="caution">
    <text evidence="4">The sequence shown here is derived from an EMBL/GenBank/DDBJ whole genome shotgun (WGS) entry which is preliminary data.</text>
</comment>
<dbReference type="SMART" id="SM00849">
    <property type="entry name" value="Lactamase_B"/>
    <property type="match status" value="1"/>
</dbReference>
<dbReference type="PANTHER" id="PTHR46018">
    <property type="entry name" value="ZINC PHOSPHODIESTERASE ELAC PROTEIN 1"/>
    <property type="match status" value="1"/>
</dbReference>
<dbReference type="Proteomes" id="UP000774000">
    <property type="component" value="Unassembled WGS sequence"/>
</dbReference>
<keyword evidence="1" id="KW-0255">Endonuclease</keyword>
<feature type="region of interest" description="Disordered" evidence="2">
    <location>
        <begin position="1"/>
        <end position="21"/>
    </location>
</feature>
<protein>
    <submittedName>
        <fullName evidence="4">Ribonuclease BN (tRNA processing enzyme)</fullName>
    </submittedName>
</protein>
<dbReference type="Pfam" id="PF12706">
    <property type="entry name" value="Lactamase_B_2"/>
    <property type="match status" value="1"/>
</dbReference>
<evidence type="ECO:0000259" key="3">
    <source>
        <dbReference type="SMART" id="SM00849"/>
    </source>
</evidence>
<accession>A0A938XR32</accession>
<evidence type="ECO:0000313" key="5">
    <source>
        <dbReference type="Proteomes" id="UP000774000"/>
    </source>
</evidence>
<proteinExistence type="predicted"/>
<keyword evidence="5" id="KW-1185">Reference proteome</keyword>
<dbReference type="AlphaFoldDB" id="A0A938XR32"/>
<evidence type="ECO:0000313" key="4">
    <source>
        <dbReference type="EMBL" id="MBM7556139.1"/>
    </source>
</evidence>
<dbReference type="GO" id="GO:0042781">
    <property type="term" value="F:3'-tRNA processing endoribonuclease activity"/>
    <property type="evidence" value="ECO:0007669"/>
    <property type="project" value="TreeGrafter"/>
</dbReference>
<keyword evidence="1" id="KW-0540">Nuclease</keyword>
<dbReference type="Gene3D" id="3.60.15.10">
    <property type="entry name" value="Ribonuclease Z/Hydroxyacylglutathione hydrolase-like"/>
    <property type="match status" value="1"/>
</dbReference>
<evidence type="ECO:0000256" key="2">
    <source>
        <dbReference type="SAM" id="MobiDB-lite"/>
    </source>
</evidence>
<reference evidence="4" key="1">
    <citation type="submission" date="2021-01" db="EMBL/GenBank/DDBJ databases">
        <title>Genomic Encyclopedia of Type Strains, Phase IV (KMG-IV): sequencing the most valuable type-strain genomes for metagenomic binning, comparative biology and taxonomic classification.</title>
        <authorList>
            <person name="Goeker M."/>
        </authorList>
    </citation>
    <scope>NUCLEOTIDE SEQUENCE</scope>
    <source>
        <strain evidence="4">DSM 23230</strain>
    </source>
</reference>
<dbReference type="SUPFAM" id="SSF56281">
    <property type="entry name" value="Metallo-hydrolase/oxidoreductase"/>
    <property type="match status" value="1"/>
</dbReference>
<evidence type="ECO:0000256" key="1">
    <source>
        <dbReference type="ARBA" id="ARBA00022759"/>
    </source>
</evidence>
<feature type="compositionally biased region" description="Polar residues" evidence="2">
    <location>
        <begin position="11"/>
        <end position="21"/>
    </location>
</feature>
<dbReference type="PANTHER" id="PTHR46018:SF2">
    <property type="entry name" value="ZINC PHOSPHODIESTERASE ELAC PROTEIN 1"/>
    <property type="match status" value="1"/>
</dbReference>
<keyword evidence="1" id="KW-0378">Hydrolase</keyword>
<organism evidence="4 5">
    <name type="scientific">Halanaerobacter jeridensis</name>
    <dbReference type="NCBI Taxonomy" id="706427"/>
    <lineage>
        <taxon>Bacteria</taxon>
        <taxon>Bacillati</taxon>
        <taxon>Bacillota</taxon>
        <taxon>Clostridia</taxon>
        <taxon>Halanaerobiales</taxon>
        <taxon>Halobacteroidaceae</taxon>
        <taxon>Halanaerobacter</taxon>
    </lineage>
</organism>
<dbReference type="EMBL" id="JAFBDQ010000004">
    <property type="protein sequence ID" value="MBM7556139.1"/>
    <property type="molecule type" value="Genomic_DNA"/>
</dbReference>
<gene>
    <name evidence="4" type="ORF">JOC47_000975</name>
</gene>
<dbReference type="RefSeq" id="WP_204700854.1">
    <property type="nucleotide sequence ID" value="NZ_JAFBDQ010000004.1"/>
</dbReference>
<name>A0A938XR32_9FIRM</name>
<dbReference type="InterPro" id="IPR001279">
    <property type="entry name" value="Metallo-B-lactamas"/>
</dbReference>
<sequence>MKVTVLGNRSPYPTQSSGGSSYLVQNEDKNILLDVGPDTLHNLQKIIPCHELDAVIISHLHLDHFLDLLPLHHAITLALNNGYRDEALAVYLPFDESEELDFIRTKVGEEFHLQEINSESQLDFEKLKACFHPTTHSKECLGIKICDSTSMLGYTADTALDAQLVDFFTGIDMLLAEASLLEKDKDKRSLGHMTVGEAVQFGARAGVNKLLLTHLASTYDLVEIESEVPQVYFDVEITKVLTEYKV</sequence>
<dbReference type="InterPro" id="IPR036866">
    <property type="entry name" value="RibonucZ/Hydroxyglut_hydro"/>
</dbReference>